<dbReference type="Pfam" id="PF13499">
    <property type="entry name" value="EF-hand_7"/>
    <property type="match status" value="1"/>
</dbReference>
<dbReference type="InterPro" id="IPR018247">
    <property type="entry name" value="EF_Hand_1_Ca_BS"/>
</dbReference>
<feature type="compositionally biased region" description="Low complexity" evidence="3">
    <location>
        <begin position="27"/>
        <end position="37"/>
    </location>
</feature>
<evidence type="ECO:0000259" key="4">
    <source>
        <dbReference type="PROSITE" id="PS50222"/>
    </source>
</evidence>
<dbReference type="RefSeq" id="XP_029216255.1">
    <property type="nucleotide sequence ID" value="XM_029360896.1"/>
</dbReference>
<gene>
    <name evidence="5" type="ORF">BESB_021870</name>
</gene>
<dbReference type="Pfam" id="PF13405">
    <property type="entry name" value="EF-hand_6"/>
    <property type="match status" value="1"/>
</dbReference>
<evidence type="ECO:0000256" key="2">
    <source>
        <dbReference type="ARBA" id="ARBA00022837"/>
    </source>
</evidence>
<proteinExistence type="predicted"/>
<protein>
    <submittedName>
        <fullName evidence="5">EF hand domain-containing protein</fullName>
    </submittedName>
</protein>
<evidence type="ECO:0000256" key="3">
    <source>
        <dbReference type="SAM" id="MobiDB-lite"/>
    </source>
</evidence>
<keyword evidence="6" id="KW-1185">Reference proteome</keyword>
<feature type="domain" description="EF-hand" evidence="4">
    <location>
        <begin position="187"/>
        <end position="222"/>
    </location>
</feature>
<feature type="domain" description="EF-hand" evidence="4">
    <location>
        <begin position="151"/>
        <end position="186"/>
    </location>
</feature>
<feature type="compositionally biased region" description="Basic and acidic residues" evidence="3">
    <location>
        <begin position="43"/>
        <end position="59"/>
    </location>
</feature>
<organism evidence="5 6">
    <name type="scientific">Besnoitia besnoiti</name>
    <name type="common">Apicomplexan protozoan</name>
    <dbReference type="NCBI Taxonomy" id="94643"/>
    <lineage>
        <taxon>Eukaryota</taxon>
        <taxon>Sar</taxon>
        <taxon>Alveolata</taxon>
        <taxon>Apicomplexa</taxon>
        <taxon>Conoidasida</taxon>
        <taxon>Coccidia</taxon>
        <taxon>Eucoccidiorida</taxon>
        <taxon>Eimeriorina</taxon>
        <taxon>Sarcocystidae</taxon>
        <taxon>Besnoitia</taxon>
    </lineage>
</organism>
<dbReference type="InterPro" id="IPR050145">
    <property type="entry name" value="Centrin_CML-like"/>
</dbReference>
<name>A0A2A9M8L1_BESBE</name>
<dbReference type="KEGG" id="bbes:BESB_021870"/>
<evidence type="ECO:0000313" key="5">
    <source>
        <dbReference type="EMBL" id="PFH32246.1"/>
    </source>
</evidence>
<dbReference type="EMBL" id="NWUJ01000012">
    <property type="protein sequence ID" value="PFH32246.1"/>
    <property type="molecule type" value="Genomic_DNA"/>
</dbReference>
<accession>A0A2A9M8L1</accession>
<dbReference type="CDD" id="cd00051">
    <property type="entry name" value="EFh"/>
    <property type="match status" value="1"/>
</dbReference>
<dbReference type="PROSITE" id="PS00018">
    <property type="entry name" value="EF_HAND_1"/>
    <property type="match status" value="1"/>
</dbReference>
<dbReference type="GO" id="GO:0005509">
    <property type="term" value="F:calcium ion binding"/>
    <property type="evidence" value="ECO:0007669"/>
    <property type="project" value="InterPro"/>
</dbReference>
<dbReference type="InterPro" id="IPR011992">
    <property type="entry name" value="EF-hand-dom_pair"/>
</dbReference>
<evidence type="ECO:0000313" key="6">
    <source>
        <dbReference type="Proteomes" id="UP000224006"/>
    </source>
</evidence>
<dbReference type="SMART" id="SM00054">
    <property type="entry name" value="EFh"/>
    <property type="match status" value="3"/>
</dbReference>
<dbReference type="STRING" id="94643.A0A2A9M8L1"/>
<dbReference type="PROSITE" id="PS50222">
    <property type="entry name" value="EF_HAND_2"/>
    <property type="match status" value="3"/>
</dbReference>
<dbReference type="SUPFAM" id="SSF47473">
    <property type="entry name" value="EF-hand"/>
    <property type="match status" value="1"/>
</dbReference>
<keyword evidence="2" id="KW-0106">Calcium</keyword>
<dbReference type="PANTHER" id="PTHR23050">
    <property type="entry name" value="CALCIUM BINDING PROTEIN"/>
    <property type="match status" value="1"/>
</dbReference>
<sequence>MPTRGAEAAEVRGRRGPREASAQKPVLAASLALSSSSLPPPRQQERRRDGGAGAEASERRRDIQRAFALFDGDRDGFLDRRELKAACRALGVNGDDLVIDRFLSTATSRASAQPASPSAASPVSSSASAASPLIDLDGFLHLCVGAWPQRSTSEELREIFRLFDVEKKGYVTAADVALAAQAVGSSLSSEDVDLMVREADRDGDGRLLFSDFERVFRRISGGGADGAARVQEIELDDEDDF</sequence>
<feature type="region of interest" description="Disordered" evidence="3">
    <location>
        <begin position="1"/>
        <end position="59"/>
    </location>
</feature>
<comment type="caution">
    <text evidence="5">The sequence shown here is derived from an EMBL/GenBank/DDBJ whole genome shotgun (WGS) entry which is preliminary data.</text>
</comment>
<feature type="domain" description="EF-hand" evidence="4">
    <location>
        <begin position="58"/>
        <end position="93"/>
    </location>
</feature>
<keyword evidence="1" id="KW-0677">Repeat</keyword>
<dbReference type="GeneID" id="40307248"/>
<dbReference type="VEuPathDB" id="ToxoDB:BESB_021870"/>
<dbReference type="Gene3D" id="1.10.238.10">
    <property type="entry name" value="EF-hand"/>
    <property type="match status" value="2"/>
</dbReference>
<dbReference type="OrthoDB" id="26525at2759"/>
<reference evidence="5 6" key="1">
    <citation type="submission" date="2017-09" db="EMBL/GenBank/DDBJ databases">
        <title>Genome sequencing of Besnoitia besnoiti strain Bb-Ger1.</title>
        <authorList>
            <person name="Schares G."/>
            <person name="Venepally P."/>
            <person name="Lorenzi H.A."/>
        </authorList>
    </citation>
    <scope>NUCLEOTIDE SEQUENCE [LARGE SCALE GENOMIC DNA]</scope>
    <source>
        <strain evidence="5 6">Bb-Ger1</strain>
    </source>
</reference>
<dbReference type="Proteomes" id="UP000224006">
    <property type="component" value="Chromosome XI"/>
</dbReference>
<feature type="compositionally biased region" description="Basic and acidic residues" evidence="3">
    <location>
        <begin position="7"/>
        <end position="18"/>
    </location>
</feature>
<evidence type="ECO:0000256" key="1">
    <source>
        <dbReference type="ARBA" id="ARBA00022737"/>
    </source>
</evidence>
<dbReference type="InterPro" id="IPR002048">
    <property type="entry name" value="EF_hand_dom"/>
</dbReference>
<dbReference type="AlphaFoldDB" id="A0A2A9M8L1"/>
<dbReference type="FunFam" id="1.10.238.10:FF:000003">
    <property type="entry name" value="Calmodulin A"/>
    <property type="match status" value="1"/>
</dbReference>